<dbReference type="AlphaFoldDB" id="A0A0E9X2W3"/>
<dbReference type="EMBL" id="GBXM01011500">
    <property type="protein sequence ID" value="JAH97077.1"/>
    <property type="molecule type" value="Transcribed_RNA"/>
</dbReference>
<reference evidence="1" key="2">
    <citation type="journal article" date="2015" name="Fish Shellfish Immunol.">
        <title>Early steps in the European eel (Anguilla anguilla)-Vibrio vulnificus interaction in the gills: Role of the RtxA13 toxin.</title>
        <authorList>
            <person name="Callol A."/>
            <person name="Pajuelo D."/>
            <person name="Ebbesson L."/>
            <person name="Teles M."/>
            <person name="MacKenzie S."/>
            <person name="Amaro C."/>
        </authorList>
    </citation>
    <scope>NUCLEOTIDE SEQUENCE</scope>
</reference>
<organism evidence="1">
    <name type="scientific">Anguilla anguilla</name>
    <name type="common">European freshwater eel</name>
    <name type="synonym">Muraena anguilla</name>
    <dbReference type="NCBI Taxonomy" id="7936"/>
    <lineage>
        <taxon>Eukaryota</taxon>
        <taxon>Metazoa</taxon>
        <taxon>Chordata</taxon>
        <taxon>Craniata</taxon>
        <taxon>Vertebrata</taxon>
        <taxon>Euteleostomi</taxon>
        <taxon>Actinopterygii</taxon>
        <taxon>Neopterygii</taxon>
        <taxon>Teleostei</taxon>
        <taxon>Anguilliformes</taxon>
        <taxon>Anguillidae</taxon>
        <taxon>Anguilla</taxon>
    </lineage>
</organism>
<sequence length="88" mass="10139">MPLSLVRNIYLQLNRTVAYAAVWTFIIFQKCVFTHVNGQMWSTVELPLNMSASVCYHTVCYSAALFSIQSIFKDLCNFILFLKIFSCN</sequence>
<proteinExistence type="predicted"/>
<accession>A0A0E9X2W3</accession>
<reference evidence="1" key="1">
    <citation type="submission" date="2014-11" db="EMBL/GenBank/DDBJ databases">
        <authorList>
            <person name="Amaro Gonzalez C."/>
        </authorList>
    </citation>
    <scope>NUCLEOTIDE SEQUENCE</scope>
</reference>
<evidence type="ECO:0000313" key="1">
    <source>
        <dbReference type="EMBL" id="JAH97077.1"/>
    </source>
</evidence>
<name>A0A0E9X2W3_ANGAN</name>
<protein>
    <submittedName>
        <fullName evidence="1">Uncharacterized protein</fullName>
    </submittedName>
</protein>